<dbReference type="GO" id="GO:0009337">
    <property type="term" value="C:sulfite reductase complex (NADPH)"/>
    <property type="evidence" value="ECO:0007669"/>
    <property type="project" value="TreeGrafter"/>
</dbReference>
<dbReference type="InterPro" id="IPR045169">
    <property type="entry name" value="NO2/SO3_Rdtase_4Fe4S_prot"/>
</dbReference>
<dbReference type="Proteomes" id="UP000593601">
    <property type="component" value="Chromosome"/>
</dbReference>
<protein>
    <submittedName>
        <fullName evidence="6">4Fe-4S binding protein</fullName>
    </submittedName>
</protein>
<dbReference type="InterPro" id="IPR006067">
    <property type="entry name" value="NO2/SO3_Rdtase_4Fe4S_dom"/>
</dbReference>
<gene>
    <name evidence="6" type="ORF">INP51_03270</name>
</gene>
<evidence type="ECO:0000256" key="4">
    <source>
        <dbReference type="ARBA" id="ARBA00023014"/>
    </source>
</evidence>
<dbReference type="Pfam" id="PF03460">
    <property type="entry name" value="NIR_SIR_ferr"/>
    <property type="match status" value="1"/>
</dbReference>
<dbReference type="SUPFAM" id="SSF56014">
    <property type="entry name" value="Nitrite and sulphite reductase 4Fe-4S domain-like"/>
    <property type="match status" value="1"/>
</dbReference>
<dbReference type="PANTHER" id="PTHR11493">
    <property type="entry name" value="SULFITE REDUCTASE [NADPH] SUBUNIT BETA-RELATED"/>
    <property type="match status" value="1"/>
</dbReference>
<dbReference type="SUPFAM" id="SSF54862">
    <property type="entry name" value="4Fe-4S ferredoxins"/>
    <property type="match status" value="1"/>
</dbReference>
<dbReference type="KEGG" id="bliq:INP51_03270"/>
<dbReference type="GO" id="GO:0016002">
    <property type="term" value="F:sulfite reductase activity"/>
    <property type="evidence" value="ECO:0007669"/>
    <property type="project" value="TreeGrafter"/>
</dbReference>
<evidence type="ECO:0000313" key="7">
    <source>
        <dbReference type="Proteomes" id="UP000593601"/>
    </source>
</evidence>
<keyword evidence="1" id="KW-0004">4Fe-4S</keyword>
<evidence type="ECO:0000259" key="5">
    <source>
        <dbReference type="PROSITE" id="PS51379"/>
    </source>
</evidence>
<evidence type="ECO:0000313" key="6">
    <source>
        <dbReference type="EMBL" id="QOV19997.1"/>
    </source>
</evidence>
<keyword evidence="2" id="KW-0479">Metal-binding</keyword>
<keyword evidence="4" id="KW-0411">Iron-sulfur</keyword>
<dbReference type="Pfam" id="PF01077">
    <property type="entry name" value="NIR_SIR"/>
    <property type="match status" value="1"/>
</dbReference>
<dbReference type="InterPro" id="IPR036136">
    <property type="entry name" value="Nit/Sulf_reduc_fer-like_dom_sf"/>
</dbReference>
<dbReference type="GO" id="GO:0000103">
    <property type="term" value="P:sulfate assimilation"/>
    <property type="evidence" value="ECO:0007669"/>
    <property type="project" value="TreeGrafter"/>
</dbReference>
<dbReference type="EMBL" id="CP063304">
    <property type="protein sequence ID" value="QOV19997.1"/>
    <property type="molecule type" value="Genomic_DNA"/>
</dbReference>
<dbReference type="Gene3D" id="3.30.70.3340">
    <property type="match status" value="1"/>
</dbReference>
<dbReference type="Pfam" id="PF00037">
    <property type="entry name" value="Fer4"/>
    <property type="match status" value="1"/>
</dbReference>
<reference evidence="6 7" key="1">
    <citation type="submission" date="2020-10" db="EMBL/GenBank/DDBJ databases">
        <title>Blautia liquoris sp.nov., isolated from the mud in a fermentation cellar used for the production of Chinese strong-flavoured liquor.</title>
        <authorList>
            <person name="Lu L."/>
        </authorList>
    </citation>
    <scope>NUCLEOTIDE SEQUENCE [LARGE SCALE GENOMIC DNA]</scope>
    <source>
        <strain evidence="6 7">LZLJ-3</strain>
    </source>
</reference>
<evidence type="ECO:0000256" key="3">
    <source>
        <dbReference type="ARBA" id="ARBA00023004"/>
    </source>
</evidence>
<sequence>MAALTISAKEEKRLKGLGLLNNKGTDNFSARIITINGKITAEQMRGISEAAEKYGNGMVTFTTRLSIEVQGIPYDKLDEFQKDIANYGLKIGGTGSKIRPVTSCKGTVCHYGLIDTFALSEEIHHRFFEGYGDVRLPHKFKIAVGGCPNNCVKPNLNDVGIIGQMVPVYEEDLCKGCKKCKVEDVCPVNAPKVVNGKMQIDENICIHCGRCVGNCRFDAIKTGNQGYKIYIGGRWGKQISIGRELDKVFFDKEEALDAIEKTILLYKEQGKTGERFSQTIERLGFDTVQKQIIS</sequence>
<dbReference type="InterPro" id="IPR005117">
    <property type="entry name" value="NiRdtase/SiRdtase_haem-b_fer"/>
</dbReference>
<dbReference type="InterPro" id="IPR045854">
    <property type="entry name" value="NO2/SO3_Rdtase_4Fe4S_sf"/>
</dbReference>
<organism evidence="6 7">
    <name type="scientific">Blautia liquoris</name>
    <dbReference type="NCBI Taxonomy" id="2779518"/>
    <lineage>
        <taxon>Bacteria</taxon>
        <taxon>Bacillati</taxon>
        <taxon>Bacillota</taxon>
        <taxon>Clostridia</taxon>
        <taxon>Lachnospirales</taxon>
        <taxon>Lachnospiraceae</taxon>
        <taxon>Blautia</taxon>
    </lineage>
</organism>
<feature type="domain" description="4Fe-4S ferredoxin-type" evidence="5">
    <location>
        <begin position="196"/>
        <end position="225"/>
    </location>
</feature>
<dbReference type="Gene3D" id="3.30.413.10">
    <property type="entry name" value="Sulfite Reductase Hemoprotein, domain 1"/>
    <property type="match status" value="1"/>
</dbReference>
<name>A0A7M2RKA6_9FIRM</name>
<dbReference type="InterPro" id="IPR017896">
    <property type="entry name" value="4Fe4S_Fe-S-bd"/>
</dbReference>
<evidence type="ECO:0000256" key="2">
    <source>
        <dbReference type="ARBA" id="ARBA00022723"/>
    </source>
</evidence>
<dbReference type="RefSeq" id="WP_193736317.1">
    <property type="nucleotide sequence ID" value="NZ_CP063304.1"/>
</dbReference>
<evidence type="ECO:0000256" key="1">
    <source>
        <dbReference type="ARBA" id="ARBA00022485"/>
    </source>
</evidence>
<keyword evidence="7" id="KW-1185">Reference proteome</keyword>
<dbReference type="GO" id="GO:0050311">
    <property type="term" value="F:sulfite reductase (ferredoxin) activity"/>
    <property type="evidence" value="ECO:0007669"/>
    <property type="project" value="TreeGrafter"/>
</dbReference>
<feature type="domain" description="4Fe-4S ferredoxin-type" evidence="5">
    <location>
        <begin position="165"/>
        <end position="195"/>
    </location>
</feature>
<dbReference type="PROSITE" id="PS51379">
    <property type="entry name" value="4FE4S_FER_2"/>
    <property type="match status" value="2"/>
</dbReference>
<dbReference type="GO" id="GO:0020037">
    <property type="term" value="F:heme binding"/>
    <property type="evidence" value="ECO:0007669"/>
    <property type="project" value="InterPro"/>
</dbReference>
<dbReference type="PANTHER" id="PTHR11493:SF54">
    <property type="entry name" value="ANAEROBIC SULFITE REDUCTASE SUBUNIT C"/>
    <property type="match status" value="1"/>
</dbReference>
<keyword evidence="3" id="KW-0408">Iron</keyword>
<dbReference type="GO" id="GO:0051539">
    <property type="term" value="F:4 iron, 4 sulfur cluster binding"/>
    <property type="evidence" value="ECO:0007669"/>
    <property type="project" value="UniProtKB-KW"/>
</dbReference>
<proteinExistence type="predicted"/>
<accession>A0A7M2RKA6</accession>
<dbReference type="GO" id="GO:0046872">
    <property type="term" value="F:metal ion binding"/>
    <property type="evidence" value="ECO:0007669"/>
    <property type="project" value="UniProtKB-KW"/>
</dbReference>
<dbReference type="Gene3D" id="3.30.70.20">
    <property type="match status" value="1"/>
</dbReference>
<dbReference type="AlphaFoldDB" id="A0A7M2RKA6"/>
<dbReference type="SUPFAM" id="SSF55124">
    <property type="entry name" value="Nitrite/Sulfite reductase N-terminal domain-like"/>
    <property type="match status" value="1"/>
</dbReference>